<dbReference type="RefSeq" id="WP_207652764.1">
    <property type="nucleotide sequence ID" value="NZ_CP016786.1"/>
</dbReference>
<protein>
    <submittedName>
        <fullName evidence="3">Phosphohydrolase</fullName>
    </submittedName>
</protein>
<dbReference type="Pfam" id="PF07698">
    <property type="entry name" value="7TM-7TMR_HD"/>
    <property type="match status" value="1"/>
</dbReference>
<feature type="transmembrane region" description="Helical" evidence="1">
    <location>
        <begin position="396"/>
        <end position="418"/>
    </location>
</feature>
<sequence length="694" mass="78823">MSINKFKWIKTKKNKNYIQEKYKIPIIYCVVFIIIYFLLLIVVSPKKHNLAVGDIADADIKAPVDVVDEAATLEKQQEAASKVDKQYTIKSEVRIEALSKVNILFENINKSISSNKSGEDEDKLKNIEKVNGITLRDEDYNILLSLDKEKLSEINNFISSSLEEVYKNNIEENNYDNIQRSRNIIDNLLAEKNYDRTLEEIVREICYSQIKPNMFYDKEKTEEKIEEAKKNVEPEIIKKNQTIIKEGEPVTQEQINLLEQLGMLNDGINRSSIKIFISLAVAVIVILFLQYRYLLKEDSEMLKNKKMLTLISSINIIFIILSILIKGISPYLIPIVCSSMLMAILINSKTSLVMNLLNIILVAIVVGFDVGIILISIVNVIISTLALNKVQQRNDIIYSTIYITVISTLITMASSMLYSNNLKEILIKTMYTSIGCFVSGILALGLLPFYESIFDVVTNIKLLELSNPNQPLMKKLLMEAPGTYHHSMMVANIAESAAEAVGGNPVIARVGAYYHDIGKTKRPFFFGENQIGRDNPHDKITPNLSALIILSHPKDGIELAKEYKIPQVIQDMIVEHHGTTLVKYFYYKAKEAADNPEDIKEEEFRYSGPIPHTKEAGILMLADSAEAAVRSISEPTKAKIEEMVNNIINDKIKSNQLINCDLTLKDIEIIKRSFLKSFDGMYHQRIEYPTEKKK</sequence>
<feature type="transmembrane region" description="Helical" evidence="1">
    <location>
        <begin position="275"/>
        <end position="295"/>
    </location>
</feature>
<keyword evidence="1" id="KW-0812">Transmembrane</keyword>
<feature type="transmembrane region" description="Helical" evidence="1">
    <location>
        <begin position="359"/>
        <end position="384"/>
    </location>
</feature>
<feature type="transmembrane region" description="Helical" evidence="1">
    <location>
        <begin position="307"/>
        <end position="325"/>
    </location>
</feature>
<dbReference type="Pfam" id="PF07697">
    <property type="entry name" value="7TMR-HDED"/>
    <property type="match status" value="1"/>
</dbReference>
<dbReference type="InterPro" id="IPR011621">
    <property type="entry name" value="Metal-dep_PHydrolase_7TM_intra"/>
</dbReference>
<dbReference type="Pfam" id="PF01966">
    <property type="entry name" value="HD"/>
    <property type="match status" value="1"/>
</dbReference>
<dbReference type="NCBIfam" id="TIGR00277">
    <property type="entry name" value="HDIG"/>
    <property type="match status" value="1"/>
</dbReference>
<dbReference type="AlphaFoldDB" id="A0A343JDQ5"/>
<accession>A0A343JDQ5</accession>
<feature type="domain" description="HD" evidence="2">
    <location>
        <begin position="483"/>
        <end position="628"/>
    </location>
</feature>
<reference evidence="3 4" key="1">
    <citation type="submission" date="2016-08" db="EMBL/GenBank/DDBJ databases">
        <title>Complete Genome Sequence Of The Indigo Reducing Clostridium isatidis DSM15098.</title>
        <authorList>
            <person name="Little G.T."/>
            <person name="Minton N.P."/>
        </authorList>
    </citation>
    <scope>NUCLEOTIDE SEQUENCE [LARGE SCALE GENOMIC DNA]</scope>
    <source>
        <strain evidence="3 4">DSM 15098</strain>
    </source>
</reference>
<dbReference type="EMBL" id="CP016786">
    <property type="protein sequence ID" value="ASW43663.1"/>
    <property type="molecule type" value="Genomic_DNA"/>
</dbReference>
<dbReference type="PANTHER" id="PTHR36442">
    <property type="entry name" value="CYCLIC-DI-AMP PHOSPHODIESTERASE PGPH"/>
    <property type="match status" value="1"/>
</dbReference>
<dbReference type="InterPro" id="IPR052722">
    <property type="entry name" value="PgpH_phosphodiesterase"/>
</dbReference>
<feature type="transmembrane region" description="Helical" evidence="1">
    <location>
        <begin position="331"/>
        <end position="347"/>
    </location>
</feature>
<dbReference type="CDD" id="cd00077">
    <property type="entry name" value="HDc"/>
    <property type="match status" value="1"/>
</dbReference>
<proteinExistence type="predicted"/>
<dbReference type="PANTHER" id="PTHR36442:SF1">
    <property type="entry name" value="CYCLIC-DI-AMP PHOSPHODIESTERASE PGPH"/>
    <property type="match status" value="1"/>
</dbReference>
<name>A0A343JDQ5_9CLOT</name>
<dbReference type="InterPro" id="IPR011624">
    <property type="entry name" value="Metal-dep_PHydrolase_7TM_extra"/>
</dbReference>
<dbReference type="Proteomes" id="UP000264883">
    <property type="component" value="Chromosome"/>
</dbReference>
<dbReference type="GO" id="GO:0016787">
    <property type="term" value="F:hydrolase activity"/>
    <property type="evidence" value="ECO:0007669"/>
    <property type="project" value="UniProtKB-KW"/>
</dbReference>
<organism evidence="3 4">
    <name type="scientific">Clostridium isatidis</name>
    <dbReference type="NCBI Taxonomy" id="182773"/>
    <lineage>
        <taxon>Bacteria</taxon>
        <taxon>Bacillati</taxon>
        <taxon>Bacillota</taxon>
        <taxon>Clostridia</taxon>
        <taxon>Eubacteriales</taxon>
        <taxon>Clostridiaceae</taxon>
        <taxon>Clostridium</taxon>
    </lineage>
</organism>
<dbReference type="Gene3D" id="1.10.3210.10">
    <property type="entry name" value="Hypothetical protein af1432"/>
    <property type="match status" value="1"/>
</dbReference>
<keyword evidence="4" id="KW-1185">Reference proteome</keyword>
<evidence type="ECO:0000313" key="4">
    <source>
        <dbReference type="Proteomes" id="UP000264883"/>
    </source>
</evidence>
<keyword evidence="3" id="KW-0378">Hydrolase</keyword>
<dbReference type="InterPro" id="IPR003607">
    <property type="entry name" value="HD/PDEase_dom"/>
</dbReference>
<feature type="transmembrane region" description="Helical" evidence="1">
    <location>
        <begin position="430"/>
        <end position="450"/>
    </location>
</feature>
<feature type="transmembrane region" description="Helical" evidence="1">
    <location>
        <begin position="21"/>
        <end position="43"/>
    </location>
</feature>
<dbReference type="SMART" id="SM00471">
    <property type="entry name" value="HDc"/>
    <property type="match status" value="1"/>
</dbReference>
<keyword evidence="1" id="KW-0472">Membrane</keyword>
<dbReference type="KEGG" id="cia:BEN51_09275"/>
<dbReference type="PROSITE" id="PS51831">
    <property type="entry name" value="HD"/>
    <property type="match status" value="1"/>
</dbReference>
<evidence type="ECO:0000256" key="1">
    <source>
        <dbReference type="SAM" id="Phobius"/>
    </source>
</evidence>
<evidence type="ECO:0000259" key="2">
    <source>
        <dbReference type="PROSITE" id="PS51831"/>
    </source>
</evidence>
<dbReference type="SUPFAM" id="SSF109604">
    <property type="entry name" value="HD-domain/PDEase-like"/>
    <property type="match status" value="1"/>
</dbReference>
<dbReference type="InterPro" id="IPR006675">
    <property type="entry name" value="HDIG_dom"/>
</dbReference>
<evidence type="ECO:0000313" key="3">
    <source>
        <dbReference type="EMBL" id="ASW43663.1"/>
    </source>
</evidence>
<keyword evidence="1" id="KW-1133">Transmembrane helix</keyword>
<dbReference type="InterPro" id="IPR006674">
    <property type="entry name" value="HD_domain"/>
</dbReference>
<gene>
    <name evidence="3" type="ORF">BEN51_09275</name>
</gene>